<sequence length="142" mass="16371">MVSTWHAFLLTGFSRQELWLATALIRGRMKHCCLHYQNSQDKAVRSRATRMLKNWDHLFTFLSHEGVEPTNNAAERAQRHAVQWHKICFSNQSDEEVNFTERILTVIRTCKLQGKNPFQFLSQVMDAAFNGTPRPSLVLGAP</sequence>
<accession>A0A933LQ41</accession>
<organism evidence="2 3">
    <name type="scientific">Tectimicrobiota bacterium</name>
    <dbReference type="NCBI Taxonomy" id="2528274"/>
    <lineage>
        <taxon>Bacteria</taxon>
        <taxon>Pseudomonadati</taxon>
        <taxon>Nitrospinota/Tectimicrobiota group</taxon>
        <taxon>Candidatus Tectimicrobiota</taxon>
    </lineage>
</organism>
<comment type="caution">
    <text evidence="2">The sequence shown here is derived from an EMBL/GenBank/DDBJ whole genome shotgun (WGS) entry which is preliminary data.</text>
</comment>
<reference evidence="2" key="1">
    <citation type="submission" date="2020-07" db="EMBL/GenBank/DDBJ databases">
        <title>Huge and variable diversity of episymbiotic CPR bacteria and DPANN archaea in groundwater ecosystems.</title>
        <authorList>
            <person name="He C.Y."/>
            <person name="Keren R."/>
            <person name="Whittaker M."/>
            <person name="Farag I.F."/>
            <person name="Doudna J."/>
            <person name="Cate J.H.D."/>
            <person name="Banfield J.F."/>
        </authorList>
    </citation>
    <scope>NUCLEOTIDE SEQUENCE</scope>
    <source>
        <strain evidence="2">NC_groundwater_1482_Ag_S-0.65um_47_24</strain>
    </source>
</reference>
<proteinExistence type="predicted"/>
<dbReference type="PANTHER" id="PTHR33678:SF1">
    <property type="entry name" value="BLL1576 PROTEIN"/>
    <property type="match status" value="1"/>
</dbReference>
<dbReference type="Proteomes" id="UP000772181">
    <property type="component" value="Unassembled WGS sequence"/>
</dbReference>
<dbReference type="EMBL" id="JACQWF010000241">
    <property type="protein sequence ID" value="MBI4595783.1"/>
    <property type="molecule type" value="Genomic_DNA"/>
</dbReference>
<dbReference type="PANTHER" id="PTHR33678">
    <property type="entry name" value="BLL1576 PROTEIN"/>
    <property type="match status" value="1"/>
</dbReference>
<name>A0A933LQ41_UNCTE</name>
<dbReference type="InterPro" id="IPR004291">
    <property type="entry name" value="Transposase_IS66_central"/>
</dbReference>
<evidence type="ECO:0000313" key="3">
    <source>
        <dbReference type="Proteomes" id="UP000772181"/>
    </source>
</evidence>
<feature type="domain" description="Transposase IS66 central" evidence="1">
    <location>
        <begin position="37"/>
        <end position="92"/>
    </location>
</feature>
<dbReference type="InterPro" id="IPR052344">
    <property type="entry name" value="Transposase-related"/>
</dbReference>
<dbReference type="Pfam" id="PF03050">
    <property type="entry name" value="DDE_Tnp_IS66"/>
    <property type="match status" value="1"/>
</dbReference>
<gene>
    <name evidence="2" type="ORF">HY730_05315</name>
</gene>
<dbReference type="AlphaFoldDB" id="A0A933LQ41"/>
<evidence type="ECO:0000259" key="1">
    <source>
        <dbReference type="Pfam" id="PF03050"/>
    </source>
</evidence>
<evidence type="ECO:0000313" key="2">
    <source>
        <dbReference type="EMBL" id="MBI4595783.1"/>
    </source>
</evidence>
<protein>
    <submittedName>
        <fullName evidence="2">Transposase</fullName>
    </submittedName>
</protein>